<protein>
    <submittedName>
        <fullName evidence="6">TrmH family RNA methyltransferase</fullName>
    </submittedName>
</protein>
<keyword evidence="7" id="KW-1185">Reference proteome</keyword>
<dbReference type="PANTHER" id="PTHR43191">
    <property type="entry name" value="RRNA METHYLTRANSFERASE 3"/>
    <property type="match status" value="1"/>
</dbReference>
<dbReference type="GO" id="GO:0008168">
    <property type="term" value="F:methyltransferase activity"/>
    <property type="evidence" value="ECO:0007669"/>
    <property type="project" value="UniProtKB-KW"/>
</dbReference>
<accession>A0ABW3JYZ9</accession>
<feature type="domain" description="MRM3-like substrate binding" evidence="5">
    <location>
        <begin position="5"/>
        <end position="86"/>
    </location>
</feature>
<sequence length="245" mass="27145">MLSKAKIKFIKSLQVKKYRKQEQCFVVQGAKSVQELLASDFEVTLVLGTADFFRQLNRPVQAETLEVTEKELTDLSEFQTNDSALAVARLKPNDPTQIPPNTFGIVLDDIRDPGNLGTIIRTADWFGITHIIASEETADFYNPKVISATMGSFARVEIYYTNLQHYLSKTSLPVFGAYLDGKDVHKTDFGSGGFILIGNESRGISDALEQFVTNKITIPRYGQAESLNAAIATAVICDNLVRSKK</sequence>
<dbReference type="Gene3D" id="3.30.1330.30">
    <property type="match status" value="1"/>
</dbReference>
<reference evidence="7" key="1">
    <citation type="journal article" date="2019" name="Int. J. Syst. Evol. Microbiol.">
        <title>The Global Catalogue of Microorganisms (GCM) 10K type strain sequencing project: providing services to taxonomists for standard genome sequencing and annotation.</title>
        <authorList>
            <consortium name="The Broad Institute Genomics Platform"/>
            <consortium name="The Broad Institute Genome Sequencing Center for Infectious Disease"/>
            <person name="Wu L."/>
            <person name="Ma J."/>
        </authorList>
    </citation>
    <scope>NUCLEOTIDE SEQUENCE [LARGE SCALE GENOMIC DNA]</scope>
    <source>
        <strain evidence="7">CCUG 58938</strain>
    </source>
</reference>
<dbReference type="SUPFAM" id="SSF75217">
    <property type="entry name" value="alpha/beta knot"/>
    <property type="match status" value="1"/>
</dbReference>
<dbReference type="PANTHER" id="PTHR43191:SF2">
    <property type="entry name" value="RRNA METHYLTRANSFERASE 3, MITOCHONDRIAL"/>
    <property type="match status" value="1"/>
</dbReference>
<name>A0ABW3JYZ9_9BACT</name>
<dbReference type="EMBL" id="JBHTKA010000001">
    <property type="protein sequence ID" value="MFD0998161.1"/>
    <property type="molecule type" value="Genomic_DNA"/>
</dbReference>
<comment type="similarity">
    <text evidence="1">Belongs to the class IV-like SAM-binding methyltransferase superfamily. RNA methyltransferase TrmH family.</text>
</comment>
<dbReference type="InterPro" id="IPR029064">
    <property type="entry name" value="Ribosomal_eL30-like_sf"/>
</dbReference>
<evidence type="ECO:0000256" key="2">
    <source>
        <dbReference type="ARBA" id="ARBA00022603"/>
    </source>
</evidence>
<dbReference type="Pfam" id="PF22435">
    <property type="entry name" value="MRM3-like_sub_bind"/>
    <property type="match status" value="1"/>
</dbReference>
<feature type="domain" description="tRNA/rRNA methyltransferase SpoU type" evidence="4">
    <location>
        <begin position="105"/>
        <end position="237"/>
    </location>
</feature>
<keyword evidence="3" id="KW-0808">Transferase</keyword>
<evidence type="ECO:0000256" key="1">
    <source>
        <dbReference type="ARBA" id="ARBA00007228"/>
    </source>
</evidence>
<dbReference type="Gene3D" id="3.40.1280.10">
    <property type="match status" value="1"/>
</dbReference>
<dbReference type="SUPFAM" id="SSF55315">
    <property type="entry name" value="L30e-like"/>
    <property type="match status" value="1"/>
</dbReference>
<organism evidence="6 7">
    <name type="scientific">Ohtaekwangia kribbensis</name>
    <dbReference type="NCBI Taxonomy" id="688913"/>
    <lineage>
        <taxon>Bacteria</taxon>
        <taxon>Pseudomonadati</taxon>
        <taxon>Bacteroidota</taxon>
        <taxon>Cytophagia</taxon>
        <taxon>Cytophagales</taxon>
        <taxon>Fulvivirgaceae</taxon>
        <taxon>Ohtaekwangia</taxon>
    </lineage>
</organism>
<dbReference type="RefSeq" id="WP_377574387.1">
    <property type="nucleotide sequence ID" value="NZ_JBHTKA010000001.1"/>
</dbReference>
<dbReference type="InterPro" id="IPR053888">
    <property type="entry name" value="MRM3-like_sub_bind"/>
</dbReference>
<evidence type="ECO:0000256" key="3">
    <source>
        <dbReference type="ARBA" id="ARBA00022679"/>
    </source>
</evidence>
<dbReference type="Pfam" id="PF00588">
    <property type="entry name" value="SpoU_methylase"/>
    <property type="match status" value="1"/>
</dbReference>
<gene>
    <name evidence="6" type="ORF">ACFQ21_02545</name>
</gene>
<dbReference type="Proteomes" id="UP001597112">
    <property type="component" value="Unassembled WGS sequence"/>
</dbReference>
<evidence type="ECO:0000313" key="7">
    <source>
        <dbReference type="Proteomes" id="UP001597112"/>
    </source>
</evidence>
<proteinExistence type="inferred from homology"/>
<dbReference type="CDD" id="cd18109">
    <property type="entry name" value="SpoU-like_RNA-MTase"/>
    <property type="match status" value="1"/>
</dbReference>
<dbReference type="InterPro" id="IPR029026">
    <property type="entry name" value="tRNA_m1G_MTases_N"/>
</dbReference>
<keyword evidence="2 6" id="KW-0489">Methyltransferase</keyword>
<evidence type="ECO:0000259" key="5">
    <source>
        <dbReference type="Pfam" id="PF22435"/>
    </source>
</evidence>
<evidence type="ECO:0000313" key="6">
    <source>
        <dbReference type="EMBL" id="MFD0998161.1"/>
    </source>
</evidence>
<evidence type="ECO:0000259" key="4">
    <source>
        <dbReference type="Pfam" id="PF00588"/>
    </source>
</evidence>
<dbReference type="InterPro" id="IPR051259">
    <property type="entry name" value="rRNA_Methyltransferase"/>
</dbReference>
<comment type="caution">
    <text evidence="6">The sequence shown here is derived from an EMBL/GenBank/DDBJ whole genome shotgun (WGS) entry which is preliminary data.</text>
</comment>
<dbReference type="InterPro" id="IPR029028">
    <property type="entry name" value="Alpha/beta_knot_MTases"/>
</dbReference>
<dbReference type="InterPro" id="IPR001537">
    <property type="entry name" value="SpoU_MeTrfase"/>
</dbReference>
<dbReference type="GO" id="GO:0032259">
    <property type="term" value="P:methylation"/>
    <property type="evidence" value="ECO:0007669"/>
    <property type="project" value="UniProtKB-KW"/>
</dbReference>